<name>A0A7S2JJQ4_9EUKA</name>
<dbReference type="PANTHER" id="PTHR22895">
    <property type="entry name" value="ARMADILLO REPEAT-CONTAINING PROTEIN 6"/>
    <property type="match status" value="1"/>
</dbReference>
<dbReference type="Gene3D" id="1.25.10.10">
    <property type="entry name" value="Leucine-rich Repeat Variant"/>
    <property type="match status" value="2"/>
</dbReference>
<feature type="region of interest" description="Disordered" evidence="2">
    <location>
        <begin position="1"/>
        <end position="112"/>
    </location>
</feature>
<evidence type="ECO:0000313" key="3">
    <source>
        <dbReference type="EMBL" id="CAD9549860.1"/>
    </source>
</evidence>
<dbReference type="SUPFAM" id="SSF48371">
    <property type="entry name" value="ARM repeat"/>
    <property type="match status" value="1"/>
</dbReference>
<dbReference type="EMBL" id="HBGU01082502">
    <property type="protein sequence ID" value="CAD9549860.1"/>
    <property type="molecule type" value="Transcribed_RNA"/>
</dbReference>
<dbReference type="InterPro" id="IPR011989">
    <property type="entry name" value="ARM-like"/>
</dbReference>
<dbReference type="SMART" id="SM00185">
    <property type="entry name" value="ARM"/>
    <property type="match status" value="2"/>
</dbReference>
<reference evidence="3" key="1">
    <citation type="submission" date="2021-01" db="EMBL/GenBank/DDBJ databases">
        <authorList>
            <person name="Corre E."/>
            <person name="Pelletier E."/>
            <person name="Niang G."/>
            <person name="Scheremetjew M."/>
            <person name="Finn R."/>
            <person name="Kale V."/>
            <person name="Holt S."/>
            <person name="Cochrane G."/>
            <person name="Meng A."/>
            <person name="Brown T."/>
            <person name="Cohen L."/>
        </authorList>
    </citation>
    <scope>NUCLEOTIDE SEQUENCE</scope>
    <source>
        <strain evidence="3">UTEX LB 985</strain>
    </source>
</reference>
<accession>A0A7S2JJQ4</accession>
<gene>
    <name evidence="3" type="ORF">CBRE1094_LOCUS45029</name>
</gene>
<dbReference type="InterPro" id="IPR000225">
    <property type="entry name" value="Armadillo"/>
</dbReference>
<keyword evidence="1" id="KW-0677">Repeat</keyword>
<sequence length="486" mass="50374">MGRSVFRRAASTPKALRKAKSVPTQLHHQGGLPPQPQEQEHTPSPLLNAGMPPELPDDGMPPQLPNAGMPPQPQAQTPPLPTAPSGSLYGGSRPPPPSSLSMGARPPPPTALSMKTLERRSAPQTGMDQGGFWTNRGLPGFKIVVPEHKIKHPIRVPETVTEPTSATASEASAVGADGGAGDPSTWGTNATLDELRRAGSDRKLTASCLTQLRALCRTEANRTDAIRLGAFDAVIESLRRHRGGDETEKLTEAGCAALRSLSSKPTAGSNPEGAVVAVVQSMIAYPSAMGVAEHGCTCLWSACFGGTGEAVRRKDLAIEHGAAGAVVVAMRLRGSSGSHLLREASRALQHLCTGSDTRGEERRQKAVASGALQTLASMVTDAARRVEVVEEACLALCAVCAGENDERLHAALAAEVVPALGKGMAGCRQSTAVQEWGCKSIDLLTSGVGPSADARRNKAAEAGAMAAALGALASHLSSAYVQARAD</sequence>
<feature type="compositionally biased region" description="Low complexity" evidence="2">
    <location>
        <begin position="160"/>
        <end position="175"/>
    </location>
</feature>
<protein>
    <recommendedName>
        <fullName evidence="4">RING-type E3 ubiquitin transferase</fullName>
    </recommendedName>
</protein>
<evidence type="ECO:0000256" key="2">
    <source>
        <dbReference type="SAM" id="MobiDB-lite"/>
    </source>
</evidence>
<dbReference type="AlphaFoldDB" id="A0A7S2JJQ4"/>
<dbReference type="PANTHER" id="PTHR22895:SF0">
    <property type="entry name" value="ARMADILLO REPEAT-CONTAINING PROTEIN 6"/>
    <property type="match status" value="1"/>
</dbReference>
<proteinExistence type="predicted"/>
<organism evidence="3">
    <name type="scientific">Haptolina brevifila</name>
    <dbReference type="NCBI Taxonomy" id="156173"/>
    <lineage>
        <taxon>Eukaryota</taxon>
        <taxon>Haptista</taxon>
        <taxon>Haptophyta</taxon>
        <taxon>Prymnesiophyceae</taxon>
        <taxon>Prymnesiales</taxon>
        <taxon>Prymnesiaceae</taxon>
        <taxon>Haptolina</taxon>
    </lineage>
</organism>
<feature type="compositionally biased region" description="Low complexity" evidence="2">
    <location>
        <begin position="83"/>
        <end position="92"/>
    </location>
</feature>
<evidence type="ECO:0000256" key="1">
    <source>
        <dbReference type="ARBA" id="ARBA00022737"/>
    </source>
</evidence>
<evidence type="ECO:0008006" key="4">
    <source>
        <dbReference type="Google" id="ProtNLM"/>
    </source>
</evidence>
<feature type="region of interest" description="Disordered" evidence="2">
    <location>
        <begin position="160"/>
        <end position="185"/>
    </location>
</feature>
<feature type="compositionally biased region" description="Pro residues" evidence="2">
    <location>
        <begin position="62"/>
        <end position="82"/>
    </location>
</feature>
<dbReference type="InterPro" id="IPR016024">
    <property type="entry name" value="ARM-type_fold"/>
</dbReference>